<feature type="compositionally biased region" description="Basic residues" evidence="1">
    <location>
        <begin position="39"/>
        <end position="50"/>
    </location>
</feature>
<dbReference type="EMBL" id="JAAALK010000289">
    <property type="protein sequence ID" value="KAG8049297.1"/>
    <property type="molecule type" value="Genomic_DNA"/>
</dbReference>
<evidence type="ECO:0000256" key="1">
    <source>
        <dbReference type="SAM" id="MobiDB-lite"/>
    </source>
</evidence>
<comment type="caution">
    <text evidence="2">The sequence shown here is derived from an EMBL/GenBank/DDBJ whole genome shotgun (WGS) entry which is preliminary data.</text>
</comment>
<evidence type="ECO:0000313" key="2">
    <source>
        <dbReference type="EMBL" id="KAG8049296.1"/>
    </source>
</evidence>
<reference evidence="2" key="2">
    <citation type="submission" date="2021-02" db="EMBL/GenBank/DDBJ databases">
        <authorList>
            <person name="Kimball J.A."/>
            <person name="Haas M.W."/>
            <person name="Macchietto M."/>
            <person name="Kono T."/>
            <person name="Duquette J."/>
            <person name="Shao M."/>
        </authorList>
    </citation>
    <scope>NUCLEOTIDE SEQUENCE</scope>
    <source>
        <tissue evidence="2">Fresh leaf tissue</tissue>
    </source>
</reference>
<evidence type="ECO:0000313" key="3">
    <source>
        <dbReference type="Proteomes" id="UP000729402"/>
    </source>
</evidence>
<name>A0A8J5S3W0_ZIZPA</name>
<sequence length="194" mass="21753">MVDFMDQDGLEIVASSMSQGNEPEPQVSEHGAMSLGQTKKTRSRRRRRARTTGTEAGKKNKALKVKKKMMKKKPRARDSEGRLAKSTPRRKKTACYPPPRDSKGRFLPKGSTGSSSDTEDNYNGYMNAQPPDFATILSIMHGKEGMKYCNRIRRLKDPDFVPLMNVINNSGHQTVDEGPYDVVKVLMRADCSVE</sequence>
<keyword evidence="3" id="KW-1185">Reference proteome</keyword>
<feature type="compositionally biased region" description="Basic residues" evidence="1">
    <location>
        <begin position="59"/>
        <end position="75"/>
    </location>
</feature>
<accession>A0A8J5S3W0</accession>
<proteinExistence type="predicted"/>
<organism evidence="2 3">
    <name type="scientific">Zizania palustris</name>
    <name type="common">Northern wild rice</name>
    <dbReference type="NCBI Taxonomy" id="103762"/>
    <lineage>
        <taxon>Eukaryota</taxon>
        <taxon>Viridiplantae</taxon>
        <taxon>Streptophyta</taxon>
        <taxon>Embryophyta</taxon>
        <taxon>Tracheophyta</taxon>
        <taxon>Spermatophyta</taxon>
        <taxon>Magnoliopsida</taxon>
        <taxon>Liliopsida</taxon>
        <taxon>Poales</taxon>
        <taxon>Poaceae</taxon>
        <taxon>BOP clade</taxon>
        <taxon>Oryzoideae</taxon>
        <taxon>Oryzeae</taxon>
        <taxon>Zizaniinae</taxon>
        <taxon>Zizania</taxon>
    </lineage>
</organism>
<reference evidence="2" key="1">
    <citation type="journal article" date="2021" name="bioRxiv">
        <title>Whole Genome Assembly and Annotation of Northern Wild Rice, Zizania palustris L., Supports a Whole Genome Duplication in the Zizania Genus.</title>
        <authorList>
            <person name="Haas M."/>
            <person name="Kono T."/>
            <person name="Macchietto M."/>
            <person name="Millas R."/>
            <person name="McGilp L."/>
            <person name="Shao M."/>
            <person name="Duquette J."/>
            <person name="Hirsch C.N."/>
            <person name="Kimball J."/>
        </authorList>
    </citation>
    <scope>NUCLEOTIDE SEQUENCE</scope>
    <source>
        <tissue evidence="2">Fresh leaf tissue</tissue>
    </source>
</reference>
<gene>
    <name evidence="2" type="ORF">GUJ93_ZPchr0009g680</name>
</gene>
<protein>
    <submittedName>
        <fullName evidence="2">Uncharacterized protein</fullName>
    </submittedName>
</protein>
<dbReference type="EMBL" id="JAAALK010000289">
    <property type="protein sequence ID" value="KAG8049296.1"/>
    <property type="molecule type" value="Genomic_DNA"/>
</dbReference>
<feature type="region of interest" description="Disordered" evidence="1">
    <location>
        <begin position="1"/>
        <end position="120"/>
    </location>
</feature>
<dbReference type="AlphaFoldDB" id="A0A8J5S3W0"/>
<dbReference type="OrthoDB" id="656858at2759"/>
<dbReference type="Proteomes" id="UP000729402">
    <property type="component" value="Unassembled WGS sequence"/>
</dbReference>